<evidence type="ECO:0000256" key="2">
    <source>
        <dbReference type="ARBA" id="ARBA00022741"/>
    </source>
</evidence>
<dbReference type="SUPFAM" id="SSF52540">
    <property type="entry name" value="P-loop containing nucleoside triphosphate hydrolases"/>
    <property type="match status" value="1"/>
</dbReference>
<dbReference type="EMBL" id="FNII01000003">
    <property type="protein sequence ID" value="SDN20947.1"/>
    <property type="molecule type" value="Genomic_DNA"/>
</dbReference>
<dbReference type="PROSITE" id="PS00211">
    <property type="entry name" value="ABC_TRANSPORTER_1"/>
    <property type="match status" value="1"/>
</dbReference>
<dbReference type="OrthoDB" id="9802264at2"/>
<keyword evidence="2" id="KW-0547">Nucleotide-binding</keyword>
<protein>
    <submittedName>
        <fullName evidence="5">Phospholipid/cholesterol/gamma-HCH transport system ATP-binding protein</fullName>
    </submittedName>
</protein>
<evidence type="ECO:0000259" key="4">
    <source>
        <dbReference type="PROSITE" id="PS50893"/>
    </source>
</evidence>
<proteinExistence type="predicted"/>
<dbReference type="Pfam" id="PF00005">
    <property type="entry name" value="ABC_tran"/>
    <property type="match status" value="1"/>
</dbReference>
<dbReference type="PROSITE" id="PS50893">
    <property type="entry name" value="ABC_TRANSPORTER_2"/>
    <property type="match status" value="1"/>
</dbReference>
<sequence>MSNVPFIEVENLYFSRGDNEIFRGVNMTIPRGKVTAIMGPSGTGKTTLLKLIGGQLTPDRGRVLIDGEDVHRLSRKALFSLRQRMGMLFQSGALFSDLDVYENVAFPLRVHTDLPDAMIRDLVLLKLQAVGLRGARDLTPAELSGGMARRVALARAVALDPELILYDEPFVGQDPISMGVLVQLIKRLNQALNLTSVVVSHDIKETLTIADYIYFISEGHVVAHGTPADLEVNQDAWVKQFIHGEPDGPVPFHYPASAFYQDMLGEVANQGEAT</sequence>
<dbReference type="InterPro" id="IPR027417">
    <property type="entry name" value="P-loop_NTPase"/>
</dbReference>
<dbReference type="STRING" id="416873.SAMN04487951_103129"/>
<dbReference type="GO" id="GO:0016887">
    <property type="term" value="F:ATP hydrolysis activity"/>
    <property type="evidence" value="ECO:0007669"/>
    <property type="project" value="InterPro"/>
</dbReference>
<dbReference type="CDD" id="cd03261">
    <property type="entry name" value="ABC_Org_Solvent_Resistant"/>
    <property type="match status" value="1"/>
</dbReference>
<dbReference type="RefSeq" id="WP_089702924.1">
    <property type="nucleotide sequence ID" value="NZ_FNII01000003.1"/>
</dbReference>
<dbReference type="AlphaFoldDB" id="A0A1G9ZIN4"/>
<dbReference type="InterPro" id="IPR003439">
    <property type="entry name" value="ABC_transporter-like_ATP-bd"/>
</dbReference>
<evidence type="ECO:0000256" key="3">
    <source>
        <dbReference type="ARBA" id="ARBA00022840"/>
    </source>
</evidence>
<evidence type="ECO:0000313" key="5">
    <source>
        <dbReference type="EMBL" id="SDN20947.1"/>
    </source>
</evidence>
<dbReference type="PANTHER" id="PTHR43023:SF6">
    <property type="entry name" value="INTERMEMBRANE PHOSPHOLIPID TRANSPORT SYSTEM ATP-BINDING PROTEIN MLAF"/>
    <property type="match status" value="1"/>
</dbReference>
<feature type="domain" description="ABC transporter" evidence="4">
    <location>
        <begin position="7"/>
        <end position="243"/>
    </location>
</feature>
<reference evidence="6" key="1">
    <citation type="submission" date="2016-10" db="EMBL/GenBank/DDBJ databases">
        <authorList>
            <person name="Varghese N."/>
            <person name="Submissions S."/>
        </authorList>
    </citation>
    <scope>NUCLEOTIDE SEQUENCE [LARGE SCALE GENOMIC DNA]</scope>
    <source>
        <strain evidence="6">CGMCC 1.6494</strain>
    </source>
</reference>
<evidence type="ECO:0000256" key="1">
    <source>
        <dbReference type="ARBA" id="ARBA00022448"/>
    </source>
</evidence>
<dbReference type="GO" id="GO:0005524">
    <property type="term" value="F:ATP binding"/>
    <property type="evidence" value="ECO:0007669"/>
    <property type="project" value="UniProtKB-KW"/>
</dbReference>
<evidence type="ECO:0000313" key="6">
    <source>
        <dbReference type="Proteomes" id="UP000199677"/>
    </source>
</evidence>
<keyword evidence="6" id="KW-1185">Reference proteome</keyword>
<keyword evidence="3 5" id="KW-0067">ATP-binding</keyword>
<gene>
    <name evidence="5" type="ORF">SAMN04487951_103129</name>
</gene>
<name>A0A1G9ZIN4_9GAMM</name>
<dbReference type="InterPro" id="IPR017871">
    <property type="entry name" value="ABC_transporter-like_CS"/>
</dbReference>
<dbReference type="SMART" id="SM00382">
    <property type="entry name" value="AAA"/>
    <property type="match status" value="1"/>
</dbReference>
<dbReference type="Proteomes" id="UP000199677">
    <property type="component" value="Unassembled WGS sequence"/>
</dbReference>
<keyword evidence="1" id="KW-0813">Transport</keyword>
<dbReference type="Gene3D" id="3.40.50.300">
    <property type="entry name" value="P-loop containing nucleotide triphosphate hydrolases"/>
    <property type="match status" value="1"/>
</dbReference>
<organism evidence="5 6">
    <name type="scientific">Vreelandella arcis</name>
    <dbReference type="NCBI Taxonomy" id="416873"/>
    <lineage>
        <taxon>Bacteria</taxon>
        <taxon>Pseudomonadati</taxon>
        <taxon>Pseudomonadota</taxon>
        <taxon>Gammaproteobacteria</taxon>
        <taxon>Oceanospirillales</taxon>
        <taxon>Halomonadaceae</taxon>
        <taxon>Vreelandella</taxon>
    </lineage>
</organism>
<dbReference type="PANTHER" id="PTHR43023">
    <property type="entry name" value="PROTEIN TRIGALACTOSYLDIACYLGLYCEROL 3, CHLOROPLASTIC"/>
    <property type="match status" value="1"/>
</dbReference>
<accession>A0A1G9ZIN4</accession>
<dbReference type="InterPro" id="IPR003593">
    <property type="entry name" value="AAA+_ATPase"/>
</dbReference>